<dbReference type="EMBL" id="JAATJB010000022">
    <property type="protein sequence ID" value="NJB99840.1"/>
    <property type="molecule type" value="Genomic_DNA"/>
</dbReference>
<keyword evidence="1" id="KW-1133">Transmembrane helix</keyword>
<dbReference type="InterPro" id="IPR052712">
    <property type="entry name" value="Acid_resist_chaperone_HdeD"/>
</dbReference>
<comment type="caution">
    <text evidence="2">The sequence shown here is derived from an EMBL/GenBank/DDBJ whole genome shotgun (WGS) entry which is preliminary data.</text>
</comment>
<sequence>MVEDKIKLVRRSAHYWYLTSLQGALLILVGVTTLLYPLASTFTLGLYFGCTMIAFGVLSTVNNLGAARHRGHALDLFIGGISIAAGLLALLDPFAGAFSLLWALGLWLAIGGILKLTTAFRTPAERFPLLLTGMVDLVVALIIAWEWETLGVPLLSLLIAVSLVAGGLASIRISLRLRRLSRGFGRLGHA</sequence>
<feature type="transmembrane region" description="Helical" evidence="1">
    <location>
        <begin position="153"/>
        <end position="175"/>
    </location>
</feature>
<feature type="transmembrane region" description="Helical" evidence="1">
    <location>
        <begin position="15"/>
        <end position="36"/>
    </location>
</feature>
<evidence type="ECO:0000256" key="1">
    <source>
        <dbReference type="SAM" id="Phobius"/>
    </source>
</evidence>
<keyword evidence="1" id="KW-0472">Membrane</keyword>
<feature type="transmembrane region" description="Helical" evidence="1">
    <location>
        <begin position="129"/>
        <end position="147"/>
    </location>
</feature>
<protein>
    <submittedName>
        <fullName evidence="2">Uncharacterized membrane protein HdeD (DUF308 family)</fullName>
    </submittedName>
</protein>
<keyword evidence="1" id="KW-0812">Transmembrane</keyword>
<dbReference type="Proteomes" id="UP000531251">
    <property type="component" value="Unassembled WGS sequence"/>
</dbReference>
<name>A0A7X6BEY9_9SPHN</name>
<feature type="transmembrane region" description="Helical" evidence="1">
    <location>
        <begin position="97"/>
        <end position="117"/>
    </location>
</feature>
<gene>
    <name evidence="2" type="ORF">GGR89_004186</name>
</gene>
<dbReference type="InterPro" id="IPR005325">
    <property type="entry name" value="DUF308_memb"/>
</dbReference>
<dbReference type="Pfam" id="PF03729">
    <property type="entry name" value="DUF308"/>
    <property type="match status" value="1"/>
</dbReference>
<evidence type="ECO:0000313" key="2">
    <source>
        <dbReference type="EMBL" id="NJB99840.1"/>
    </source>
</evidence>
<reference evidence="2 3" key="1">
    <citation type="submission" date="2020-03" db="EMBL/GenBank/DDBJ databases">
        <title>Genomic Encyclopedia of Type Strains, Phase IV (KMG-IV): sequencing the most valuable type-strain genomes for metagenomic binning, comparative biology and taxonomic classification.</title>
        <authorList>
            <person name="Goeker M."/>
        </authorList>
    </citation>
    <scope>NUCLEOTIDE SEQUENCE [LARGE SCALE GENOMIC DNA]</scope>
    <source>
        <strain evidence="2 3">DSM 7225</strain>
    </source>
</reference>
<evidence type="ECO:0000313" key="3">
    <source>
        <dbReference type="Proteomes" id="UP000531251"/>
    </source>
</evidence>
<feature type="transmembrane region" description="Helical" evidence="1">
    <location>
        <begin position="42"/>
        <end position="61"/>
    </location>
</feature>
<keyword evidence="3" id="KW-1185">Reference proteome</keyword>
<dbReference type="GO" id="GO:0005886">
    <property type="term" value="C:plasma membrane"/>
    <property type="evidence" value="ECO:0007669"/>
    <property type="project" value="TreeGrafter"/>
</dbReference>
<proteinExistence type="predicted"/>
<feature type="transmembrane region" description="Helical" evidence="1">
    <location>
        <begin position="73"/>
        <end position="91"/>
    </location>
</feature>
<dbReference type="PANTHER" id="PTHR34989:SF1">
    <property type="entry name" value="PROTEIN HDED"/>
    <property type="match status" value="1"/>
</dbReference>
<dbReference type="AlphaFoldDB" id="A0A7X6BEY9"/>
<organism evidence="2 3">
    <name type="scientific">Sphingomonas trueperi</name>
    <dbReference type="NCBI Taxonomy" id="53317"/>
    <lineage>
        <taxon>Bacteria</taxon>
        <taxon>Pseudomonadati</taxon>
        <taxon>Pseudomonadota</taxon>
        <taxon>Alphaproteobacteria</taxon>
        <taxon>Sphingomonadales</taxon>
        <taxon>Sphingomonadaceae</taxon>
        <taxon>Sphingomonas</taxon>
    </lineage>
</organism>
<dbReference type="RefSeq" id="WP_125972393.1">
    <property type="nucleotide sequence ID" value="NZ_BAAADY010000033.1"/>
</dbReference>
<accession>A0A7X6BEY9</accession>
<dbReference type="PANTHER" id="PTHR34989">
    <property type="entry name" value="PROTEIN HDED"/>
    <property type="match status" value="1"/>
</dbReference>